<keyword evidence="1" id="KW-1003">Cell membrane</keyword>
<keyword evidence="3" id="KW-0472">Membrane</keyword>
<name>A0A844HS22_9RHOB</name>
<dbReference type="PANTHER" id="PTHR43875">
    <property type="entry name" value="MALTODEXTRIN IMPORT ATP-BINDING PROTEIN MSMX"/>
    <property type="match status" value="1"/>
</dbReference>
<dbReference type="OrthoDB" id="8480796at2"/>
<dbReference type="Gene3D" id="2.40.50.100">
    <property type="match status" value="1"/>
</dbReference>
<dbReference type="PANTHER" id="PTHR43875:SF15">
    <property type="entry name" value="TREHALOSE IMPORT ATP-BINDING PROTEIN SUGC"/>
    <property type="match status" value="1"/>
</dbReference>
<dbReference type="GO" id="GO:0055052">
    <property type="term" value="C:ATP-binding cassette (ABC) transporter complex, substrate-binding subunit-containing"/>
    <property type="evidence" value="ECO:0007669"/>
    <property type="project" value="TreeGrafter"/>
</dbReference>
<keyword evidence="2" id="KW-1278">Translocase</keyword>
<evidence type="ECO:0000256" key="2">
    <source>
        <dbReference type="ARBA" id="ARBA00022967"/>
    </source>
</evidence>
<dbReference type="AlphaFoldDB" id="A0A844HS22"/>
<evidence type="ECO:0000256" key="3">
    <source>
        <dbReference type="ARBA" id="ARBA00023136"/>
    </source>
</evidence>
<dbReference type="InterPro" id="IPR047641">
    <property type="entry name" value="ABC_transpr_MalK/UgpC-like"/>
</dbReference>
<sequence length="72" mass="7822">MVLNAGEIQQVGTPLELYERHANLFVARFIGSPTMNILDVPPGAGGLRLKNNMTLRGPSQASRPEHLDIAAR</sequence>
<comment type="caution">
    <text evidence="4">The sequence shown here is derived from an EMBL/GenBank/DDBJ whole genome shotgun (WGS) entry which is preliminary data.</text>
</comment>
<keyword evidence="5" id="KW-1185">Reference proteome</keyword>
<protein>
    <recommendedName>
        <fullName evidence="6">Multiple sugar transport system ATP-binding protein</fullName>
    </recommendedName>
</protein>
<dbReference type="GO" id="GO:0016887">
    <property type="term" value="F:ATP hydrolysis activity"/>
    <property type="evidence" value="ECO:0007669"/>
    <property type="project" value="InterPro"/>
</dbReference>
<dbReference type="RefSeq" id="WP_155040944.1">
    <property type="nucleotide sequence ID" value="NZ_JBHGCD010000021.1"/>
</dbReference>
<evidence type="ECO:0000256" key="1">
    <source>
        <dbReference type="ARBA" id="ARBA00022475"/>
    </source>
</evidence>
<dbReference type="Proteomes" id="UP000449846">
    <property type="component" value="Unassembled WGS sequence"/>
</dbReference>
<gene>
    <name evidence="4" type="ORF">GL300_17475</name>
</gene>
<evidence type="ECO:0008006" key="6">
    <source>
        <dbReference type="Google" id="ProtNLM"/>
    </source>
</evidence>
<proteinExistence type="predicted"/>
<evidence type="ECO:0000313" key="5">
    <source>
        <dbReference type="Proteomes" id="UP000449846"/>
    </source>
</evidence>
<dbReference type="EMBL" id="WMIG01000012">
    <property type="protein sequence ID" value="MTH61005.1"/>
    <property type="molecule type" value="Genomic_DNA"/>
</dbReference>
<evidence type="ECO:0000313" key="4">
    <source>
        <dbReference type="EMBL" id="MTH61005.1"/>
    </source>
</evidence>
<organism evidence="4 5">
    <name type="scientific">Paracoccus litorisediminis</name>
    <dbReference type="NCBI Taxonomy" id="2006130"/>
    <lineage>
        <taxon>Bacteria</taxon>
        <taxon>Pseudomonadati</taxon>
        <taxon>Pseudomonadota</taxon>
        <taxon>Alphaproteobacteria</taxon>
        <taxon>Rhodobacterales</taxon>
        <taxon>Paracoccaceae</taxon>
        <taxon>Paracoccus</taxon>
    </lineage>
</organism>
<accession>A0A844HS22</accession>
<reference evidence="4 5" key="1">
    <citation type="submission" date="2019-11" db="EMBL/GenBank/DDBJ databases">
        <authorList>
            <person name="Dong K."/>
        </authorList>
    </citation>
    <scope>NUCLEOTIDE SEQUENCE [LARGE SCALE GENOMIC DNA]</scope>
    <source>
        <strain evidence="4 5">NBRC 112902</strain>
    </source>
</reference>